<keyword evidence="2" id="KW-0732">Signal</keyword>
<dbReference type="Pfam" id="PF13462">
    <property type="entry name" value="Thioredoxin_4"/>
    <property type="match status" value="1"/>
</dbReference>
<evidence type="ECO:0000256" key="2">
    <source>
        <dbReference type="ARBA" id="ARBA00022729"/>
    </source>
</evidence>
<dbReference type="GO" id="GO:0016491">
    <property type="term" value="F:oxidoreductase activity"/>
    <property type="evidence" value="ECO:0007669"/>
    <property type="project" value="UniProtKB-KW"/>
</dbReference>
<evidence type="ECO:0000256" key="3">
    <source>
        <dbReference type="ARBA" id="ARBA00023002"/>
    </source>
</evidence>
<keyword evidence="6" id="KW-0812">Transmembrane</keyword>
<keyword evidence="6" id="KW-0472">Membrane</keyword>
<keyword evidence="5" id="KW-0676">Redox-active center</keyword>
<dbReference type="SUPFAM" id="SSF52833">
    <property type="entry name" value="Thioredoxin-like"/>
    <property type="match status" value="1"/>
</dbReference>
<evidence type="ECO:0000256" key="5">
    <source>
        <dbReference type="ARBA" id="ARBA00023284"/>
    </source>
</evidence>
<dbReference type="AlphaFoldDB" id="A0A0G1XPX0"/>
<keyword evidence="4" id="KW-1015">Disulfide bond</keyword>
<dbReference type="PANTHER" id="PTHR13887">
    <property type="entry name" value="GLUTATHIONE S-TRANSFERASE KAPPA"/>
    <property type="match status" value="1"/>
</dbReference>
<keyword evidence="3" id="KW-0560">Oxidoreductase</keyword>
<protein>
    <submittedName>
        <fullName evidence="8">DSBA oxidoreductase</fullName>
    </submittedName>
</protein>
<feature type="domain" description="Thioredoxin" evidence="7">
    <location>
        <begin position="49"/>
        <end position="234"/>
    </location>
</feature>
<feature type="transmembrane region" description="Helical" evidence="6">
    <location>
        <begin position="7"/>
        <end position="30"/>
    </location>
</feature>
<dbReference type="Gene3D" id="3.40.30.10">
    <property type="entry name" value="Glutaredoxin"/>
    <property type="match status" value="1"/>
</dbReference>
<dbReference type="PANTHER" id="PTHR13887:SF14">
    <property type="entry name" value="DISULFIDE BOND FORMATION PROTEIN D"/>
    <property type="match status" value="1"/>
</dbReference>
<dbReference type="PROSITE" id="PS51352">
    <property type="entry name" value="THIOREDOXIN_2"/>
    <property type="match status" value="1"/>
</dbReference>
<dbReference type="Proteomes" id="UP000034711">
    <property type="component" value="Unassembled WGS sequence"/>
</dbReference>
<dbReference type="InterPro" id="IPR036249">
    <property type="entry name" value="Thioredoxin-like_sf"/>
</dbReference>
<sequence length="235" mass="26361">MSGGSRLGAALTIGFLILLAFFGWRVFYYFSGIKSGALEAEDLSFLTDFTFSERAALSELPKGEWELVTTDDPSLGSSKAKVTIVEFADFGCPFSRQSSTVMRSLAGKYGDRLYYQYRDFPILELHPNAFKAAEAGECAHEQGKFWEMHDKLYQNQGDHSERELIRFAEQINLNVPGFEACLKSHRYKKEIEEDYAAGLAAGVQGTPTFFINGNRIPGSIPEKTLERLLKNLIEL</sequence>
<dbReference type="EMBL" id="LCRI01000002">
    <property type="protein sequence ID" value="KKW33293.1"/>
    <property type="molecule type" value="Genomic_DNA"/>
</dbReference>
<keyword evidence="6" id="KW-1133">Transmembrane helix</keyword>
<evidence type="ECO:0000256" key="6">
    <source>
        <dbReference type="SAM" id="Phobius"/>
    </source>
</evidence>
<evidence type="ECO:0000256" key="4">
    <source>
        <dbReference type="ARBA" id="ARBA00023157"/>
    </source>
</evidence>
<name>A0A0G1XPX0_9BACT</name>
<evidence type="ECO:0000313" key="9">
    <source>
        <dbReference type="Proteomes" id="UP000034711"/>
    </source>
</evidence>
<organism evidence="8 9">
    <name type="scientific">Candidatus Uhrbacteria bacterium GW2011_GWA2_53_10</name>
    <dbReference type="NCBI Taxonomy" id="1618980"/>
    <lineage>
        <taxon>Bacteria</taxon>
        <taxon>Candidatus Uhriibacteriota</taxon>
    </lineage>
</organism>
<evidence type="ECO:0000256" key="1">
    <source>
        <dbReference type="ARBA" id="ARBA00005791"/>
    </source>
</evidence>
<evidence type="ECO:0000259" key="7">
    <source>
        <dbReference type="PROSITE" id="PS51352"/>
    </source>
</evidence>
<comment type="similarity">
    <text evidence="1">Belongs to the thioredoxin family. DsbA subfamily.</text>
</comment>
<proteinExistence type="inferred from homology"/>
<evidence type="ECO:0000313" key="8">
    <source>
        <dbReference type="EMBL" id="KKW33293.1"/>
    </source>
</evidence>
<accession>A0A0G1XPX0</accession>
<reference evidence="8 9" key="1">
    <citation type="journal article" date="2015" name="Nature">
        <title>rRNA introns, odd ribosomes, and small enigmatic genomes across a large radiation of phyla.</title>
        <authorList>
            <person name="Brown C.T."/>
            <person name="Hug L.A."/>
            <person name="Thomas B.C."/>
            <person name="Sharon I."/>
            <person name="Castelle C.J."/>
            <person name="Singh A."/>
            <person name="Wilkins M.J."/>
            <person name="Williams K.H."/>
            <person name="Banfield J.F."/>
        </authorList>
    </citation>
    <scope>NUCLEOTIDE SEQUENCE [LARGE SCALE GENOMIC DNA]</scope>
</reference>
<dbReference type="InterPro" id="IPR013766">
    <property type="entry name" value="Thioredoxin_domain"/>
</dbReference>
<comment type="caution">
    <text evidence="8">The sequence shown here is derived from an EMBL/GenBank/DDBJ whole genome shotgun (WGS) entry which is preliminary data.</text>
</comment>
<dbReference type="InterPro" id="IPR012336">
    <property type="entry name" value="Thioredoxin-like_fold"/>
</dbReference>
<gene>
    <name evidence="8" type="ORF">UY77_C0002G0041</name>
</gene>